<sequence length="105" mass="11151">MALDITVTHEADKCIVCVNGEVDVSNAAELRSALEAALIGGTSKITADFSDVSYIDSTGIGVLVGIAHRAQEIQVVFVVAHPQKNVARVFDLLGVTEDLNVREND</sequence>
<dbReference type="PANTHER" id="PTHR33495:SF2">
    <property type="entry name" value="ANTI-SIGMA FACTOR ANTAGONIST TM_1081-RELATED"/>
    <property type="match status" value="1"/>
</dbReference>
<dbReference type="AlphaFoldDB" id="A0A930YNG6"/>
<comment type="similarity">
    <text evidence="1 2">Belongs to the anti-sigma-factor antagonist family.</text>
</comment>
<evidence type="ECO:0000256" key="1">
    <source>
        <dbReference type="ARBA" id="ARBA00009013"/>
    </source>
</evidence>
<dbReference type="InterPro" id="IPR036513">
    <property type="entry name" value="STAS_dom_sf"/>
</dbReference>
<dbReference type="InterPro" id="IPR002645">
    <property type="entry name" value="STAS_dom"/>
</dbReference>
<evidence type="ECO:0000259" key="3">
    <source>
        <dbReference type="PROSITE" id="PS50801"/>
    </source>
</evidence>
<dbReference type="PROSITE" id="PS50801">
    <property type="entry name" value="STAS"/>
    <property type="match status" value="1"/>
</dbReference>
<gene>
    <name evidence="4" type="ORF">HXK26_04870</name>
</gene>
<reference evidence="4" key="1">
    <citation type="submission" date="2020-04" db="EMBL/GenBank/DDBJ databases">
        <title>Deep metagenomics examines the oral microbiome during advanced dental caries in children, revealing novel taxa and co-occurrences with host molecules.</title>
        <authorList>
            <person name="Baker J.L."/>
            <person name="Morton J.T."/>
            <person name="Dinis M."/>
            <person name="Alvarez R."/>
            <person name="Tran N.C."/>
            <person name="Knight R."/>
            <person name="Edlund A."/>
        </authorList>
    </citation>
    <scope>NUCLEOTIDE SEQUENCE</scope>
    <source>
        <strain evidence="4">JCVI_38_bin.5</strain>
    </source>
</reference>
<dbReference type="EMBL" id="JABZGW010000196">
    <property type="protein sequence ID" value="MBF4808008.1"/>
    <property type="molecule type" value="Genomic_DNA"/>
</dbReference>
<dbReference type="NCBIfam" id="TIGR00377">
    <property type="entry name" value="ant_ant_sig"/>
    <property type="match status" value="1"/>
</dbReference>
<dbReference type="GO" id="GO:0043856">
    <property type="term" value="F:anti-sigma factor antagonist activity"/>
    <property type="evidence" value="ECO:0007669"/>
    <property type="project" value="InterPro"/>
</dbReference>
<accession>A0A930YNG6</accession>
<proteinExistence type="inferred from homology"/>
<dbReference type="PANTHER" id="PTHR33495">
    <property type="entry name" value="ANTI-SIGMA FACTOR ANTAGONIST TM_1081-RELATED-RELATED"/>
    <property type="match status" value="1"/>
</dbReference>
<feature type="domain" description="STAS" evidence="3">
    <location>
        <begin position="3"/>
        <end position="105"/>
    </location>
</feature>
<organism evidence="4 5">
    <name type="scientific">Lancefieldella rimae</name>
    <dbReference type="NCBI Taxonomy" id="1383"/>
    <lineage>
        <taxon>Bacteria</taxon>
        <taxon>Bacillati</taxon>
        <taxon>Actinomycetota</taxon>
        <taxon>Coriobacteriia</taxon>
        <taxon>Coriobacteriales</taxon>
        <taxon>Atopobiaceae</taxon>
        <taxon>Lancefieldella</taxon>
    </lineage>
</organism>
<protein>
    <recommendedName>
        <fullName evidence="2">Anti-sigma factor antagonist</fullName>
    </recommendedName>
</protein>
<evidence type="ECO:0000313" key="4">
    <source>
        <dbReference type="EMBL" id="MBF4808008.1"/>
    </source>
</evidence>
<evidence type="ECO:0000256" key="2">
    <source>
        <dbReference type="RuleBase" id="RU003749"/>
    </source>
</evidence>
<name>A0A930YNG6_9ACTN</name>
<dbReference type="InterPro" id="IPR003658">
    <property type="entry name" value="Anti-sigma_ant"/>
</dbReference>
<dbReference type="SUPFAM" id="SSF52091">
    <property type="entry name" value="SpoIIaa-like"/>
    <property type="match status" value="1"/>
</dbReference>
<dbReference type="Gene3D" id="3.30.750.24">
    <property type="entry name" value="STAS domain"/>
    <property type="match status" value="1"/>
</dbReference>
<evidence type="ECO:0000313" key="5">
    <source>
        <dbReference type="Proteomes" id="UP000698335"/>
    </source>
</evidence>
<comment type="caution">
    <text evidence="4">The sequence shown here is derived from an EMBL/GenBank/DDBJ whole genome shotgun (WGS) entry which is preliminary data.</text>
</comment>
<dbReference type="Pfam" id="PF01740">
    <property type="entry name" value="STAS"/>
    <property type="match status" value="1"/>
</dbReference>
<dbReference type="CDD" id="cd07043">
    <property type="entry name" value="STAS_anti-anti-sigma_factors"/>
    <property type="match status" value="1"/>
</dbReference>
<dbReference type="Proteomes" id="UP000698335">
    <property type="component" value="Unassembled WGS sequence"/>
</dbReference>